<name>A0ABN8IPK3_9NEOP</name>
<protein>
    <submittedName>
        <fullName evidence="1">Uncharacterized protein</fullName>
    </submittedName>
</protein>
<sequence>MLYRALPLPMRRTSRGDISKRYIDRRRQTIESVATCLATGRFLLYESRPLFHNTFAIRALVRPTAELTRLNPFQAHAAALLT</sequence>
<feature type="non-terminal residue" evidence="1">
    <location>
        <position position="82"/>
    </location>
</feature>
<reference evidence="1" key="1">
    <citation type="submission" date="2022-03" db="EMBL/GenBank/DDBJ databases">
        <authorList>
            <person name="Martin H S."/>
        </authorList>
    </citation>
    <scope>NUCLEOTIDE SEQUENCE</scope>
</reference>
<keyword evidence="2" id="KW-1185">Reference proteome</keyword>
<dbReference type="EMBL" id="OW152836">
    <property type="protein sequence ID" value="CAH2057231.1"/>
    <property type="molecule type" value="Genomic_DNA"/>
</dbReference>
<dbReference type="Proteomes" id="UP000837857">
    <property type="component" value="Chromosome 24"/>
</dbReference>
<accession>A0ABN8IPK3</accession>
<evidence type="ECO:0000313" key="2">
    <source>
        <dbReference type="Proteomes" id="UP000837857"/>
    </source>
</evidence>
<gene>
    <name evidence="1" type="ORF">IPOD504_LOCUS10097</name>
</gene>
<organism evidence="1 2">
    <name type="scientific">Iphiclides podalirius</name>
    <name type="common">scarce swallowtail</name>
    <dbReference type="NCBI Taxonomy" id="110791"/>
    <lineage>
        <taxon>Eukaryota</taxon>
        <taxon>Metazoa</taxon>
        <taxon>Ecdysozoa</taxon>
        <taxon>Arthropoda</taxon>
        <taxon>Hexapoda</taxon>
        <taxon>Insecta</taxon>
        <taxon>Pterygota</taxon>
        <taxon>Neoptera</taxon>
        <taxon>Endopterygota</taxon>
        <taxon>Lepidoptera</taxon>
        <taxon>Glossata</taxon>
        <taxon>Ditrysia</taxon>
        <taxon>Papilionoidea</taxon>
        <taxon>Papilionidae</taxon>
        <taxon>Papilioninae</taxon>
        <taxon>Iphiclides</taxon>
    </lineage>
</organism>
<evidence type="ECO:0000313" key="1">
    <source>
        <dbReference type="EMBL" id="CAH2057231.1"/>
    </source>
</evidence>
<proteinExistence type="predicted"/>